<reference evidence="4" key="1">
    <citation type="journal article" date="2019" name="Int. J. Syst. Evol. Microbiol.">
        <title>The Global Catalogue of Microorganisms (GCM) 10K type strain sequencing project: providing services to taxonomists for standard genome sequencing and annotation.</title>
        <authorList>
            <consortium name="The Broad Institute Genomics Platform"/>
            <consortium name="The Broad Institute Genome Sequencing Center for Infectious Disease"/>
            <person name="Wu L."/>
            <person name="Ma J."/>
        </authorList>
    </citation>
    <scope>NUCLEOTIDE SEQUENCE [LARGE SCALE GENOMIC DNA]</scope>
    <source>
        <strain evidence="4">KACC 12649</strain>
    </source>
</reference>
<dbReference type="Pfam" id="PF02630">
    <property type="entry name" value="SCO1-SenC"/>
    <property type="match status" value="1"/>
</dbReference>
<evidence type="ECO:0000256" key="2">
    <source>
        <dbReference type="SAM" id="SignalP"/>
    </source>
</evidence>
<dbReference type="PROSITE" id="PS51318">
    <property type="entry name" value="TAT"/>
    <property type="match status" value="1"/>
</dbReference>
<dbReference type="InterPro" id="IPR036249">
    <property type="entry name" value="Thioredoxin-like_sf"/>
</dbReference>
<comment type="caution">
    <text evidence="3">The sequence shown here is derived from an EMBL/GenBank/DDBJ whole genome shotgun (WGS) entry which is preliminary data.</text>
</comment>
<feature type="chain" id="PRO_5045456920" evidence="2">
    <location>
        <begin position="24"/>
        <end position="195"/>
    </location>
</feature>
<protein>
    <submittedName>
        <fullName evidence="3">SCO family protein</fullName>
    </submittedName>
</protein>
<dbReference type="SUPFAM" id="SSF52833">
    <property type="entry name" value="Thioredoxin-like"/>
    <property type="match status" value="1"/>
</dbReference>
<dbReference type="Proteomes" id="UP001596050">
    <property type="component" value="Unassembled WGS sequence"/>
</dbReference>
<accession>A0ABW0LD26</accession>
<comment type="similarity">
    <text evidence="1">Belongs to the SCO1/2 family.</text>
</comment>
<dbReference type="RefSeq" id="WP_379785779.1">
    <property type="nucleotide sequence ID" value="NZ_JBHSMU010000016.1"/>
</dbReference>
<dbReference type="InterPro" id="IPR003782">
    <property type="entry name" value="SCO1/SenC"/>
</dbReference>
<evidence type="ECO:0000313" key="4">
    <source>
        <dbReference type="Proteomes" id="UP001596050"/>
    </source>
</evidence>
<name>A0ABW0LD26_9BURK</name>
<dbReference type="InterPro" id="IPR006311">
    <property type="entry name" value="TAT_signal"/>
</dbReference>
<dbReference type="PANTHER" id="PTHR12151:SF5">
    <property type="entry name" value="AT19154P"/>
    <property type="match status" value="1"/>
</dbReference>
<keyword evidence="2" id="KW-0732">Signal</keyword>
<sequence length="195" mass="21827">MHTRRSFLAMAAVSPLLSPMARAAQRRAGPRRPAAGHFPNVLLQTHEGRDVHFYTDLVKDRLVVLNMMYANCANICPPNTANLLRVQEALGSRVGRDVFMYSLTLQPAIDKPIDLRRYMDKYGISGGWTFLTGEPRDVELLRFKLGFYNANPVTDADLKQHTGMVRIGHDGLDRWSMIPAQATAQQIVSSISGYL</sequence>
<evidence type="ECO:0000256" key="1">
    <source>
        <dbReference type="ARBA" id="ARBA00010996"/>
    </source>
</evidence>
<dbReference type="PANTHER" id="PTHR12151">
    <property type="entry name" value="ELECTRON TRANSPORT PROTIN SCO1/SENC FAMILY MEMBER"/>
    <property type="match status" value="1"/>
</dbReference>
<dbReference type="EMBL" id="JBHSMU010000016">
    <property type="protein sequence ID" value="MFC5462301.1"/>
    <property type="molecule type" value="Genomic_DNA"/>
</dbReference>
<proteinExistence type="inferred from homology"/>
<gene>
    <name evidence="3" type="ORF">ACFPN5_21060</name>
</gene>
<organism evidence="3 4">
    <name type="scientific">Massilia niabensis</name>
    <dbReference type="NCBI Taxonomy" id="544910"/>
    <lineage>
        <taxon>Bacteria</taxon>
        <taxon>Pseudomonadati</taxon>
        <taxon>Pseudomonadota</taxon>
        <taxon>Betaproteobacteria</taxon>
        <taxon>Burkholderiales</taxon>
        <taxon>Oxalobacteraceae</taxon>
        <taxon>Telluria group</taxon>
        <taxon>Massilia</taxon>
    </lineage>
</organism>
<feature type="signal peptide" evidence="2">
    <location>
        <begin position="1"/>
        <end position="23"/>
    </location>
</feature>
<keyword evidence="4" id="KW-1185">Reference proteome</keyword>
<dbReference type="CDD" id="cd02968">
    <property type="entry name" value="SCO"/>
    <property type="match status" value="1"/>
</dbReference>
<dbReference type="Gene3D" id="3.40.30.10">
    <property type="entry name" value="Glutaredoxin"/>
    <property type="match status" value="1"/>
</dbReference>
<evidence type="ECO:0000313" key="3">
    <source>
        <dbReference type="EMBL" id="MFC5462301.1"/>
    </source>
</evidence>